<reference evidence="2" key="1">
    <citation type="journal article" date="2022" name="Mol. Ecol. Resour.">
        <title>The genomes of chicory, endive, great burdock and yacon provide insights into Asteraceae palaeo-polyploidization history and plant inulin production.</title>
        <authorList>
            <person name="Fan W."/>
            <person name="Wang S."/>
            <person name="Wang H."/>
            <person name="Wang A."/>
            <person name="Jiang F."/>
            <person name="Liu H."/>
            <person name="Zhao H."/>
            <person name="Xu D."/>
            <person name="Zhang Y."/>
        </authorList>
    </citation>
    <scope>NUCLEOTIDE SEQUENCE [LARGE SCALE GENOMIC DNA]</scope>
    <source>
        <strain evidence="2">cv. Punajuju</strain>
    </source>
</reference>
<sequence length="99" mass="10853">MRAKQMLPIMSHEIRSTLSGVASTADILSTTKLDKDKKQLLGVMLSSGVLVLQLINGILDLSKVESGVLKLEHTKFKRTEVIEHVLQTAAASLKKMLIL</sequence>
<comment type="caution">
    <text evidence="1">The sequence shown here is derived from an EMBL/GenBank/DDBJ whole genome shotgun (WGS) entry which is preliminary data.</text>
</comment>
<protein>
    <submittedName>
        <fullName evidence="1">Uncharacterized protein</fullName>
    </submittedName>
</protein>
<organism evidence="1 2">
    <name type="scientific">Cichorium intybus</name>
    <name type="common">Chicory</name>
    <dbReference type="NCBI Taxonomy" id="13427"/>
    <lineage>
        <taxon>Eukaryota</taxon>
        <taxon>Viridiplantae</taxon>
        <taxon>Streptophyta</taxon>
        <taxon>Embryophyta</taxon>
        <taxon>Tracheophyta</taxon>
        <taxon>Spermatophyta</taxon>
        <taxon>Magnoliopsida</taxon>
        <taxon>eudicotyledons</taxon>
        <taxon>Gunneridae</taxon>
        <taxon>Pentapetalae</taxon>
        <taxon>asterids</taxon>
        <taxon>campanulids</taxon>
        <taxon>Asterales</taxon>
        <taxon>Asteraceae</taxon>
        <taxon>Cichorioideae</taxon>
        <taxon>Cichorieae</taxon>
        <taxon>Cichoriinae</taxon>
        <taxon>Cichorium</taxon>
    </lineage>
</organism>
<accession>A0ACB9G9W4</accession>
<evidence type="ECO:0000313" key="1">
    <source>
        <dbReference type="EMBL" id="KAI3780399.1"/>
    </source>
</evidence>
<evidence type="ECO:0000313" key="2">
    <source>
        <dbReference type="Proteomes" id="UP001055811"/>
    </source>
</evidence>
<keyword evidence="2" id="KW-1185">Reference proteome</keyword>
<proteinExistence type="predicted"/>
<gene>
    <name evidence="1" type="ORF">L2E82_10380</name>
</gene>
<reference evidence="1 2" key="2">
    <citation type="journal article" date="2022" name="Mol. Ecol. Resour.">
        <title>The genomes of chicory, endive, great burdock and yacon provide insights into Asteraceae paleo-polyploidization history and plant inulin production.</title>
        <authorList>
            <person name="Fan W."/>
            <person name="Wang S."/>
            <person name="Wang H."/>
            <person name="Wang A."/>
            <person name="Jiang F."/>
            <person name="Liu H."/>
            <person name="Zhao H."/>
            <person name="Xu D."/>
            <person name="Zhang Y."/>
        </authorList>
    </citation>
    <scope>NUCLEOTIDE SEQUENCE [LARGE SCALE GENOMIC DNA]</scope>
    <source>
        <strain evidence="2">cv. Punajuju</strain>
        <tissue evidence="1">Leaves</tissue>
    </source>
</reference>
<dbReference type="EMBL" id="CM042010">
    <property type="protein sequence ID" value="KAI3780399.1"/>
    <property type="molecule type" value="Genomic_DNA"/>
</dbReference>
<dbReference type="Proteomes" id="UP001055811">
    <property type="component" value="Linkage Group LG02"/>
</dbReference>
<name>A0ACB9G9W4_CICIN</name>